<dbReference type="eggNOG" id="ENOG502RZ3F">
    <property type="taxonomic scope" value="Eukaryota"/>
</dbReference>
<dbReference type="GeneID" id="6758328"/>
<evidence type="ECO:0000313" key="2">
    <source>
        <dbReference type="Proteomes" id="UP000009022"/>
    </source>
</evidence>
<organism evidence="1 2">
    <name type="scientific">Trichoplax adhaerens</name>
    <name type="common">Trichoplax reptans</name>
    <dbReference type="NCBI Taxonomy" id="10228"/>
    <lineage>
        <taxon>Eukaryota</taxon>
        <taxon>Metazoa</taxon>
        <taxon>Placozoa</taxon>
        <taxon>Uniplacotomia</taxon>
        <taxon>Trichoplacea</taxon>
        <taxon>Trichoplacidae</taxon>
        <taxon>Trichoplax</taxon>
    </lineage>
</organism>
<dbReference type="AlphaFoldDB" id="B3S9Z3"/>
<evidence type="ECO:0000313" key="1">
    <source>
        <dbReference type="EMBL" id="EDV20351.1"/>
    </source>
</evidence>
<dbReference type="GO" id="GO:0005770">
    <property type="term" value="C:late endosome"/>
    <property type="evidence" value="ECO:0000318"/>
    <property type="project" value="GO_Central"/>
</dbReference>
<protein>
    <recommendedName>
        <fullName evidence="3">AP complex mu/sigma subunit domain-containing protein</fullName>
    </recommendedName>
</protein>
<dbReference type="PANTHER" id="PTHR16120">
    <property type="entry name" value="AP-5 COMPLEX SUBUNIT SIGMA-1"/>
    <property type="match status" value="1"/>
</dbReference>
<dbReference type="OMA" id="RADCIEG"/>
<dbReference type="Proteomes" id="UP000009022">
    <property type="component" value="Unassembled WGS sequence"/>
</dbReference>
<dbReference type="GO" id="GO:0000724">
    <property type="term" value="P:double-strand break repair via homologous recombination"/>
    <property type="evidence" value="ECO:0007669"/>
    <property type="project" value="InterPro"/>
</dbReference>
<reference evidence="1 2" key="1">
    <citation type="journal article" date="2008" name="Nature">
        <title>The Trichoplax genome and the nature of placozoans.</title>
        <authorList>
            <person name="Srivastava M."/>
            <person name="Begovic E."/>
            <person name="Chapman J."/>
            <person name="Putnam N.H."/>
            <person name="Hellsten U."/>
            <person name="Kawashima T."/>
            <person name="Kuo A."/>
            <person name="Mitros T."/>
            <person name="Salamov A."/>
            <person name="Carpenter M.L."/>
            <person name="Signorovitch A.Y."/>
            <person name="Moreno M.A."/>
            <person name="Kamm K."/>
            <person name="Grimwood J."/>
            <person name="Schmutz J."/>
            <person name="Shapiro H."/>
            <person name="Grigoriev I.V."/>
            <person name="Buss L.W."/>
            <person name="Schierwater B."/>
            <person name="Dellaporta S.L."/>
            <person name="Rokhsar D.S."/>
        </authorList>
    </citation>
    <scope>NUCLEOTIDE SEQUENCE [LARGE SCALE GENOMIC DNA]</scope>
    <source>
        <strain evidence="1 2">Grell-BS-1999</strain>
    </source>
</reference>
<keyword evidence="2" id="KW-1185">Reference proteome</keyword>
<dbReference type="RefSeq" id="XP_002117045.1">
    <property type="nucleotide sequence ID" value="XM_002117009.1"/>
</dbReference>
<dbReference type="FunCoup" id="B3S9Z3">
    <property type="interactions" value="638"/>
</dbReference>
<name>B3S9Z3_TRIAD</name>
<dbReference type="GO" id="GO:0030119">
    <property type="term" value="C:AP-type membrane coat adaptor complex"/>
    <property type="evidence" value="ECO:0000318"/>
    <property type="project" value="GO_Central"/>
</dbReference>
<evidence type="ECO:0008006" key="3">
    <source>
        <dbReference type="Google" id="ProtNLM"/>
    </source>
</evidence>
<dbReference type="PANTHER" id="PTHR16120:SF0">
    <property type="entry name" value="AP-5 COMPLEX SUBUNIT SIGMA-1"/>
    <property type="match status" value="1"/>
</dbReference>
<accession>B3S9Z3</accession>
<dbReference type="InParanoid" id="B3S9Z3"/>
<dbReference type="InterPro" id="IPR029392">
    <property type="entry name" value="AP-5_subunit_s1"/>
</dbReference>
<proteinExistence type="predicted"/>
<dbReference type="GO" id="GO:0005764">
    <property type="term" value="C:lysosome"/>
    <property type="evidence" value="ECO:0000318"/>
    <property type="project" value="GO_Central"/>
</dbReference>
<dbReference type="STRING" id="10228.B3S9Z3"/>
<dbReference type="Pfam" id="PF15001">
    <property type="entry name" value="AP-5_subunit_s1"/>
    <property type="match status" value="1"/>
</dbReference>
<dbReference type="PhylomeDB" id="B3S9Z3"/>
<dbReference type="CTD" id="6758328"/>
<gene>
    <name evidence="1" type="ORF">TRIADDRAFT_61078</name>
</gene>
<dbReference type="KEGG" id="tad:TRIADDRAFT_61078"/>
<dbReference type="GO" id="GO:0016197">
    <property type="term" value="P:endosomal transport"/>
    <property type="evidence" value="ECO:0000318"/>
    <property type="project" value="GO_Central"/>
</dbReference>
<dbReference type="HOGENOM" id="CLU_114672_0_0_1"/>
<dbReference type="OrthoDB" id="370698at2759"/>
<dbReference type="EMBL" id="DS985260">
    <property type="protein sequence ID" value="EDV20351.1"/>
    <property type="molecule type" value="Genomic_DNA"/>
</dbReference>
<dbReference type="GO" id="GO:0005829">
    <property type="term" value="C:cytosol"/>
    <property type="evidence" value="ECO:0000318"/>
    <property type="project" value="GO_Central"/>
</dbReference>
<sequence length="174" mass="19953">MAFISKSFLNDCHYCTNGHVEDRSGRKEKLLAIAQRVQSEYSFKRVTQRSDLYDELLVASAEYGLNLEGGAFRSLRGEPFESEKAILWLGRDNNGFALVCDTHENRMLAENTLRLLCKFLQPHIKNTSQGTEPVLLVDRIAAIVNRFLPNGQLLFLNHRIIRHFEKELEMLLSA</sequence>